<feature type="domain" description="F-box" evidence="2">
    <location>
        <begin position="1"/>
        <end position="45"/>
    </location>
</feature>
<dbReference type="PROSITE" id="PS50181">
    <property type="entry name" value="FBOX"/>
    <property type="match status" value="1"/>
</dbReference>
<feature type="region of interest" description="Disordered" evidence="1">
    <location>
        <begin position="951"/>
        <end position="988"/>
    </location>
</feature>
<dbReference type="Gene3D" id="1.20.1280.50">
    <property type="match status" value="1"/>
</dbReference>
<evidence type="ECO:0000313" key="4">
    <source>
        <dbReference type="EMBL" id="SYW81457.1"/>
    </source>
</evidence>
<feature type="compositionally biased region" description="Basic and acidic residues" evidence="1">
    <location>
        <begin position="767"/>
        <end position="783"/>
    </location>
</feature>
<dbReference type="InterPro" id="IPR001810">
    <property type="entry name" value="F-box_dom"/>
</dbReference>
<feature type="compositionally biased region" description="Basic and acidic residues" evidence="1">
    <location>
        <begin position="978"/>
        <end position="988"/>
    </location>
</feature>
<feature type="compositionally biased region" description="Acidic residues" evidence="1">
    <location>
        <begin position="954"/>
        <end position="977"/>
    </location>
</feature>
<dbReference type="Gene3D" id="2.30.30.390">
    <property type="entry name" value="Hemimethylated DNA-binding domain"/>
    <property type="match status" value="1"/>
</dbReference>
<feature type="compositionally biased region" description="Acidic residues" evidence="1">
    <location>
        <begin position="714"/>
        <end position="728"/>
    </location>
</feature>
<feature type="compositionally biased region" description="Acidic residues" evidence="1">
    <location>
        <begin position="797"/>
        <end position="806"/>
    </location>
</feature>
<feature type="region of interest" description="Disordered" evidence="1">
    <location>
        <begin position="708"/>
        <end position="747"/>
    </location>
</feature>
<evidence type="ECO:0000313" key="5">
    <source>
        <dbReference type="Proteomes" id="UP000179920"/>
    </source>
</evidence>
<reference evidence="3" key="1">
    <citation type="submission" date="2016-04" db="EMBL/GenBank/DDBJ databases">
        <authorList>
            <person name="Evans L.H."/>
            <person name="Alamgir A."/>
            <person name="Owens N."/>
            <person name="Weber N.D."/>
            <person name="Virtaneva K."/>
            <person name="Barbian K."/>
            <person name="Babar A."/>
            <person name="Rosenke K."/>
        </authorList>
    </citation>
    <scope>NUCLEOTIDE SEQUENCE</scope>
    <source>
        <strain evidence="3">UB2112</strain>
    </source>
</reference>
<feature type="compositionally biased region" description="Basic residues" evidence="1">
    <location>
        <begin position="64"/>
        <end position="73"/>
    </location>
</feature>
<gene>
    <name evidence="4" type="ORF">UBRO2_04327</name>
    <name evidence="3" type="ORF">UBRO_01958</name>
</gene>
<dbReference type="SUPFAM" id="SSF81383">
    <property type="entry name" value="F-box domain"/>
    <property type="match status" value="1"/>
</dbReference>
<accession>A0A1K0G025</accession>
<evidence type="ECO:0000313" key="6">
    <source>
        <dbReference type="Proteomes" id="UP000658997"/>
    </source>
</evidence>
<feature type="compositionally biased region" description="Low complexity" evidence="1">
    <location>
        <begin position="190"/>
        <end position="200"/>
    </location>
</feature>
<feature type="compositionally biased region" description="Polar residues" evidence="1">
    <location>
        <begin position="180"/>
        <end position="189"/>
    </location>
</feature>
<protein>
    <recommendedName>
        <fullName evidence="2">F-box domain-containing protein</fullName>
    </recommendedName>
</protein>
<dbReference type="OrthoDB" id="28868at2759"/>
<evidence type="ECO:0000313" key="3">
    <source>
        <dbReference type="EMBL" id="SAM78175.1"/>
    </source>
</evidence>
<feature type="compositionally biased region" description="Basic and acidic residues" evidence="1">
    <location>
        <begin position="74"/>
        <end position="88"/>
    </location>
</feature>
<dbReference type="Proteomes" id="UP000179920">
    <property type="component" value="Chromosome III"/>
</dbReference>
<evidence type="ECO:0000259" key="2">
    <source>
        <dbReference type="PROSITE" id="PS50181"/>
    </source>
</evidence>
<reference evidence="5" key="2">
    <citation type="submission" date="2016-04" db="EMBL/GenBank/DDBJ databases">
        <authorList>
            <person name="Guldener U."/>
            <person name="Guldener U."/>
        </authorList>
    </citation>
    <scope>NUCLEOTIDE SEQUENCE [LARGE SCALE GENOMIC DNA]</scope>
    <source>
        <strain evidence="5">UB2112</strain>
    </source>
</reference>
<dbReference type="Proteomes" id="UP000658997">
    <property type="component" value="Unassembled WGS sequence"/>
</dbReference>
<proteinExistence type="predicted"/>
<feature type="region of interest" description="Disordered" evidence="1">
    <location>
        <begin position="180"/>
        <end position="203"/>
    </location>
</feature>
<dbReference type="EMBL" id="ULHB01000098">
    <property type="protein sequence ID" value="SYW81457.1"/>
    <property type="molecule type" value="Genomic_DNA"/>
</dbReference>
<dbReference type="SMART" id="SM00256">
    <property type="entry name" value="FBOX"/>
    <property type="match status" value="1"/>
</dbReference>
<dbReference type="GO" id="GO:0003677">
    <property type="term" value="F:DNA binding"/>
    <property type="evidence" value="ECO:0007669"/>
    <property type="project" value="InterPro"/>
</dbReference>
<name>A0A1K0G025_9BASI</name>
<reference evidence="4" key="3">
    <citation type="submission" date="2018-08" db="EMBL/GenBank/DDBJ databases">
        <authorList>
            <person name="Guldener U."/>
        </authorList>
    </citation>
    <scope>NUCLEOTIDE SEQUENCE</scope>
    <source>
        <strain evidence="4">UB2</strain>
    </source>
</reference>
<dbReference type="NCBIfam" id="TIGR02097">
    <property type="entry name" value="yccV"/>
    <property type="match status" value="1"/>
</dbReference>
<dbReference type="SMART" id="SM00992">
    <property type="entry name" value="YccV-like"/>
    <property type="match status" value="1"/>
</dbReference>
<dbReference type="Pfam" id="PF12937">
    <property type="entry name" value="F-box-like"/>
    <property type="match status" value="1"/>
</dbReference>
<keyword evidence="6" id="KW-1185">Reference proteome</keyword>
<dbReference type="InterPro" id="IPR032698">
    <property type="entry name" value="SirB1_N"/>
</dbReference>
<feature type="region of interest" description="Disordered" evidence="1">
    <location>
        <begin position="767"/>
        <end position="806"/>
    </location>
</feature>
<dbReference type="SUPFAM" id="SSF141255">
    <property type="entry name" value="YccV-like"/>
    <property type="match status" value="1"/>
</dbReference>
<dbReference type="AlphaFoldDB" id="A0A1K0G025"/>
<dbReference type="InterPro" id="IPR036047">
    <property type="entry name" value="F-box-like_dom_sf"/>
</dbReference>
<dbReference type="InterPro" id="IPR036623">
    <property type="entry name" value="Hemimethylated_DNA-bd_sf"/>
</dbReference>
<evidence type="ECO:0000256" key="1">
    <source>
        <dbReference type="SAM" id="MobiDB-lite"/>
    </source>
</evidence>
<dbReference type="Pfam" id="PF13369">
    <property type="entry name" value="Transglut_core2"/>
    <property type="match status" value="1"/>
</dbReference>
<dbReference type="InterPro" id="IPR011722">
    <property type="entry name" value="Hemimethylated_DNA-bd_dom"/>
</dbReference>
<organism evidence="3 5">
    <name type="scientific">Ustilago bromivora</name>
    <dbReference type="NCBI Taxonomy" id="307758"/>
    <lineage>
        <taxon>Eukaryota</taxon>
        <taxon>Fungi</taxon>
        <taxon>Dikarya</taxon>
        <taxon>Basidiomycota</taxon>
        <taxon>Ustilaginomycotina</taxon>
        <taxon>Ustilaginomycetes</taxon>
        <taxon>Ustilaginales</taxon>
        <taxon>Ustilaginaceae</taxon>
        <taxon>Ustilago</taxon>
    </lineage>
</organism>
<dbReference type="PANTHER" id="PTHR31350:SF27">
    <property type="entry name" value="HEMIMETHYLATED DNA-BINDING DOMAIN-CONTAINING PROTEIN"/>
    <property type="match status" value="1"/>
</dbReference>
<dbReference type="Pfam" id="PF08755">
    <property type="entry name" value="YccV-like"/>
    <property type="match status" value="1"/>
</dbReference>
<sequence length="988" mass="111853">MAVILPDEVIYHIFSYLDPRSLGIALQCSNTFYRIATSSTLWEQPYFLRWTSGDPKREEQRGTNQRRRQKKLRRLEEHARRAATEKELPLASETESPFRYLQLVDRLTTQPSDGSLPAPAKIDFYRLFVERIQIDQEVIDTLYEQVEATHGRIPAITSLALRFANDATDVLTAIVEAQSSCPSWSPSGLTTSSRSAASNENSRKDALAYDSTGYRLKAYHAHLPTTLRSDTHHLVILHHAREMLEHQQRREAMQIMKKLSVDAAEDNQLGSLDHFEPSATEKAVSMLTMFRGGEAKYVEAQIDVLAAACDLYLQQRLPIPAEQETQRASTLDKAKEMATAICDFLADHGFRGAQDDLFSDLDNHFLHHCFTTNRETLPLSLTLIFCGVANRLGLQASLCNFPMRILAFVCANPTGPWPGPEDSLTSAPHGLFWLDVCEYTTVAYDAHEPTLTDPFARRPSWLQQRPPILDRADLTEWIGRMGIPPTDDFWRPAAPSSMVQRAARNILSSVQRAQILPRTMQPGGQARSAIRNMELNRRSARLEQQWSQLVRVDHSFLSSLHGRTDAAEHEAMTSRVTAALESEADIAEDETVWNIVRSWRSESMRSLTSAPDSWIKLANTPSELFREWMQHRAADNDWTRVRDHLHRRADHWSEHEQQAAKYAAVNAFLRLSTQVNAREVDWIAGFLLSYFMLDVEVIETDFLGASQADSTNSMDEDGADSEGSESSDEGGFSIREAREGTPREGLVTNPSARIVLARMLQAVRAKDSEVPRVNRRTGPESRRQRQCRASVTSPTEQQEDDTGEEEDLISYRVGTIFRHRTYHYAGAILGWDPYCAAPEDWIVNMGVDRLPASSGARRGGRHQPFYHSQVADGTRRYVAEVNIEPASGPIWIYGTPSTITSGDKGEVPEEGRALSASLHAMLQLRGLGEYFRCFDQERGRLRRNRDARVMFPDDWSDDDLDDEDEEKAEEREVEGEMELERLSEDGSW</sequence>
<feature type="region of interest" description="Disordered" evidence="1">
    <location>
        <begin position="53"/>
        <end position="91"/>
    </location>
</feature>
<dbReference type="EMBL" id="LT558119">
    <property type="protein sequence ID" value="SAM78175.1"/>
    <property type="molecule type" value="Genomic_DNA"/>
</dbReference>
<dbReference type="PANTHER" id="PTHR31350">
    <property type="entry name" value="SI:DKEY-261L7.2"/>
    <property type="match status" value="1"/>
</dbReference>